<organism evidence="2">
    <name type="scientific">Schizophyllum commune (strain H4-8 / FGSC 9210)</name>
    <name type="common">Split gill fungus</name>
    <dbReference type="NCBI Taxonomy" id="578458"/>
    <lineage>
        <taxon>Eukaryota</taxon>
        <taxon>Fungi</taxon>
        <taxon>Dikarya</taxon>
        <taxon>Basidiomycota</taxon>
        <taxon>Agaricomycotina</taxon>
        <taxon>Agaricomycetes</taxon>
        <taxon>Agaricomycetidae</taxon>
        <taxon>Agaricales</taxon>
        <taxon>Schizophyllaceae</taxon>
        <taxon>Schizophyllum</taxon>
    </lineage>
</organism>
<dbReference type="Gene3D" id="3.80.10.10">
    <property type="entry name" value="Ribonuclease Inhibitor"/>
    <property type="match status" value="1"/>
</dbReference>
<dbReference type="SUPFAM" id="SSF81383">
    <property type="entry name" value="F-box domain"/>
    <property type="match status" value="1"/>
</dbReference>
<protein>
    <submittedName>
        <fullName evidence="1">Expressed protein</fullName>
    </submittedName>
</protein>
<gene>
    <name evidence="1" type="ORF">SCHCODRAFT_108775</name>
</gene>
<dbReference type="OMA" id="DPPSQDH"/>
<dbReference type="KEGG" id="scm:SCHCO_02627051"/>
<dbReference type="VEuPathDB" id="FungiDB:SCHCODRAFT_02627051"/>
<dbReference type="GeneID" id="9596158"/>
<dbReference type="HOGENOM" id="CLU_018544_8_0_1"/>
<feature type="non-terminal residue" evidence="1">
    <location>
        <position position="529"/>
    </location>
</feature>
<dbReference type="AlphaFoldDB" id="D8Q453"/>
<dbReference type="RefSeq" id="XP_003031641.1">
    <property type="nucleotide sequence ID" value="XM_003031595.1"/>
</dbReference>
<keyword evidence="2" id="KW-1185">Reference proteome</keyword>
<reference evidence="1 2" key="1">
    <citation type="journal article" date="2010" name="Nat. Biotechnol.">
        <title>Genome sequence of the model mushroom Schizophyllum commune.</title>
        <authorList>
            <person name="Ohm R.A."/>
            <person name="de Jong J.F."/>
            <person name="Lugones L.G."/>
            <person name="Aerts A."/>
            <person name="Kothe E."/>
            <person name="Stajich J.E."/>
            <person name="de Vries R.P."/>
            <person name="Record E."/>
            <person name="Levasseur A."/>
            <person name="Baker S.E."/>
            <person name="Bartholomew K.A."/>
            <person name="Coutinho P.M."/>
            <person name="Erdmann S."/>
            <person name="Fowler T.J."/>
            <person name="Gathman A.C."/>
            <person name="Lombard V."/>
            <person name="Henrissat B."/>
            <person name="Knabe N."/>
            <person name="Kuees U."/>
            <person name="Lilly W.W."/>
            <person name="Lindquist E."/>
            <person name="Lucas S."/>
            <person name="Magnuson J.K."/>
            <person name="Piumi F."/>
            <person name="Raudaskoski M."/>
            <person name="Salamov A."/>
            <person name="Schmutz J."/>
            <person name="Schwarze F.W.M.R."/>
            <person name="vanKuyk P.A."/>
            <person name="Horton J.S."/>
            <person name="Grigoriev I.V."/>
            <person name="Woesten H.A.B."/>
        </authorList>
    </citation>
    <scope>NUCLEOTIDE SEQUENCE [LARGE SCALE GENOMIC DNA]</scope>
    <source>
        <strain evidence="2">H4-8 / FGSC 9210</strain>
    </source>
</reference>
<dbReference type="InterPro" id="IPR032675">
    <property type="entry name" value="LRR_dom_sf"/>
</dbReference>
<evidence type="ECO:0000313" key="2">
    <source>
        <dbReference type="Proteomes" id="UP000007431"/>
    </source>
</evidence>
<dbReference type="OrthoDB" id="3266451at2759"/>
<proteinExistence type="predicted"/>
<dbReference type="InterPro" id="IPR036047">
    <property type="entry name" value="F-box-like_dom_sf"/>
</dbReference>
<accession>D8Q453</accession>
<dbReference type="Proteomes" id="UP000007431">
    <property type="component" value="Unassembled WGS sequence"/>
</dbReference>
<sequence>MAPLILCDNCQTSLPPNDFFHALETLEDPSELPHYLKDKSSVDQHLTDVQRVYHQYNEERRKAVLLLHKLDEEIDSMKQYMSRIRNIHAPYRRLVPDVLFRIFTFVVADREYALRDRSSTPVVLGQVCSLWRSVVRSSPRLWASLDIRRPVTAADDFPFRERIKRAIQHHRLQSTPYPLKLRIGPHTSYELLLAPLLTDSDRWQDCKIEHEETLVRMSDPDCKLGALVSLCIPSAFRQVLPPLRFKHAHALREYKGPFTGVSLPWAQLTTVNLVAKYYGLHDFLDCLKRCESATSFTAERLRVLANDVDLPALHLPNLRHLALLTLDKVKPLAELVFPQLTAPNLTSLEVGFYNVSGSPSTSGQWAWKSKTSTAALTDLLKRSGASLTSLTLSFVDIKTTDVKALLTSLPALERLRVADGGGEKSTTNFVVKALTPPVSKSAKGGTCAPLLRELGLQTRYDVDEEKLVKMLQVRSVYGGGSLRTLIFGLYLDDDQADWARDNLSDLVPTVFLKVFNDADVLADVLMYSM</sequence>
<evidence type="ECO:0000313" key="1">
    <source>
        <dbReference type="EMBL" id="EFI96738.1"/>
    </source>
</evidence>
<name>D8Q453_SCHCM</name>
<dbReference type="InParanoid" id="D8Q453"/>
<dbReference type="EMBL" id="GL377306">
    <property type="protein sequence ID" value="EFI96738.1"/>
    <property type="molecule type" value="Genomic_DNA"/>
</dbReference>